<name>A0A2S4PHX9_9PEZI</name>
<dbReference type="AlphaFoldDB" id="A0A2S4PHX9"/>
<accession>A0A2S4PHX9</accession>
<dbReference type="PANTHER" id="PTHR47481:SF31">
    <property type="entry name" value="OS01G0873500 PROTEIN"/>
    <property type="match status" value="1"/>
</dbReference>
<comment type="caution">
    <text evidence="2">The sequence shown here is derived from an EMBL/GenBank/DDBJ whole genome shotgun (WGS) entry which is preliminary data.</text>
</comment>
<keyword evidence="3" id="KW-1185">Reference proteome</keyword>
<gene>
    <name evidence="2" type="ORF">EPUL_005900</name>
</gene>
<organism evidence="2 3">
    <name type="scientific">Erysiphe pulchra</name>
    <dbReference type="NCBI Taxonomy" id="225359"/>
    <lineage>
        <taxon>Eukaryota</taxon>
        <taxon>Fungi</taxon>
        <taxon>Dikarya</taxon>
        <taxon>Ascomycota</taxon>
        <taxon>Pezizomycotina</taxon>
        <taxon>Leotiomycetes</taxon>
        <taxon>Erysiphales</taxon>
        <taxon>Erysiphaceae</taxon>
        <taxon>Erysiphe</taxon>
    </lineage>
</organism>
<dbReference type="Proteomes" id="UP000237438">
    <property type="component" value="Unassembled WGS sequence"/>
</dbReference>
<evidence type="ECO:0000256" key="1">
    <source>
        <dbReference type="SAM" id="MobiDB-lite"/>
    </source>
</evidence>
<dbReference type="EMBL" id="PEDP01010364">
    <property type="protein sequence ID" value="POS81640.1"/>
    <property type="molecule type" value="Genomic_DNA"/>
</dbReference>
<sequence length="257" mass="30091">IWKSLENLYCASGFSSEFILCREFFDTKLAKFNSMEEYLNRIKQLSDDLKAKNLTLPKQILYAWILNNLTPQYRPLVSNITQNLRNNENTFTTHKPNTNNNTYNNNKNNSNSNRQYKGKKPYKITKDKYCRNCKRSSHNTVDCYFLHPEKAPSHWNNKDIIINNYKNTQQERSHSHDDKDVDVLYTKMDHEVFDLNMTDNDNGAENTPFLMPSIIIITHYHTGQINNANCFILDPAATKHIICNKGSYIKIIKIVIK</sequence>
<feature type="region of interest" description="Disordered" evidence="1">
    <location>
        <begin position="88"/>
        <end position="118"/>
    </location>
</feature>
<proteinExistence type="predicted"/>
<dbReference type="PANTHER" id="PTHR47481">
    <property type="match status" value="1"/>
</dbReference>
<reference evidence="2 3" key="1">
    <citation type="submission" date="2017-10" db="EMBL/GenBank/DDBJ databases">
        <title>Development of genomic resources for the powdery mildew, Erysiphe pulchra.</title>
        <authorList>
            <person name="Wadl P.A."/>
            <person name="Mack B.M."/>
            <person name="Moore G."/>
            <person name="Beltz S.B."/>
        </authorList>
    </citation>
    <scope>NUCLEOTIDE SEQUENCE [LARGE SCALE GENOMIC DNA]</scope>
    <source>
        <strain evidence="2">Cflorida</strain>
    </source>
</reference>
<feature type="non-terminal residue" evidence="2">
    <location>
        <position position="257"/>
    </location>
</feature>
<dbReference type="OrthoDB" id="3599317at2759"/>
<evidence type="ECO:0000313" key="2">
    <source>
        <dbReference type="EMBL" id="POS81640.1"/>
    </source>
</evidence>
<evidence type="ECO:0000313" key="3">
    <source>
        <dbReference type="Proteomes" id="UP000237438"/>
    </source>
</evidence>
<dbReference type="STRING" id="225359.A0A2S4PHX9"/>
<dbReference type="Pfam" id="PF14223">
    <property type="entry name" value="Retrotran_gag_2"/>
    <property type="match status" value="1"/>
</dbReference>
<protein>
    <submittedName>
        <fullName evidence="2">Uncharacterized protein</fullName>
    </submittedName>
</protein>
<feature type="compositionally biased region" description="Low complexity" evidence="1">
    <location>
        <begin position="89"/>
        <end position="113"/>
    </location>
</feature>
<feature type="non-terminal residue" evidence="2">
    <location>
        <position position="1"/>
    </location>
</feature>